<evidence type="ECO:0000259" key="13">
    <source>
        <dbReference type="PROSITE" id="PS50011"/>
    </source>
</evidence>
<dbReference type="InterPro" id="IPR017441">
    <property type="entry name" value="Protein_kinase_ATP_BS"/>
</dbReference>
<dbReference type="InterPro" id="IPR008271">
    <property type="entry name" value="Ser/Thr_kinase_AS"/>
</dbReference>
<protein>
    <recommendedName>
        <fullName evidence="13">Protein kinase domain-containing protein</fullName>
    </recommendedName>
</protein>
<evidence type="ECO:0000256" key="3">
    <source>
        <dbReference type="ARBA" id="ARBA00022679"/>
    </source>
</evidence>
<dbReference type="PANTHER" id="PTHR47989">
    <property type="entry name" value="OS01G0750732 PROTEIN"/>
    <property type="match status" value="1"/>
</dbReference>
<dbReference type="SMART" id="SM00220">
    <property type="entry name" value="S_TKc"/>
    <property type="match status" value="1"/>
</dbReference>
<dbReference type="Proteomes" id="UP001396334">
    <property type="component" value="Unassembled WGS sequence"/>
</dbReference>
<dbReference type="InterPro" id="IPR000719">
    <property type="entry name" value="Prot_kinase_dom"/>
</dbReference>
<keyword evidence="7" id="KW-0418">Kinase</keyword>
<name>A0ABR2R457_9ROSI</name>
<comment type="subcellular location">
    <subcellularLocation>
        <location evidence="1">Membrane</location>
        <topology evidence="1">Single-pass membrane protein</topology>
    </subcellularLocation>
</comment>
<dbReference type="InterPro" id="IPR011009">
    <property type="entry name" value="Kinase-like_dom_sf"/>
</dbReference>
<keyword evidence="9" id="KW-1133">Transmembrane helix</keyword>
<evidence type="ECO:0000256" key="5">
    <source>
        <dbReference type="ARBA" id="ARBA00022729"/>
    </source>
</evidence>
<dbReference type="SUPFAM" id="SSF56112">
    <property type="entry name" value="Protein kinase-like (PK-like)"/>
    <property type="match status" value="1"/>
</dbReference>
<feature type="binding site" evidence="11">
    <location>
        <position position="542"/>
    </location>
    <ligand>
        <name>ATP</name>
        <dbReference type="ChEBI" id="CHEBI:30616"/>
    </ligand>
</feature>
<evidence type="ECO:0000256" key="11">
    <source>
        <dbReference type="PROSITE-ProRule" id="PRU10141"/>
    </source>
</evidence>
<dbReference type="EMBL" id="JBBPBN010000026">
    <property type="protein sequence ID" value="KAK9007584.1"/>
    <property type="molecule type" value="Genomic_DNA"/>
</dbReference>
<feature type="region of interest" description="Disordered" evidence="12">
    <location>
        <begin position="818"/>
        <end position="846"/>
    </location>
</feature>
<proteinExistence type="predicted"/>
<keyword evidence="15" id="KW-1185">Reference proteome</keyword>
<keyword evidence="5" id="KW-0732">Signal</keyword>
<evidence type="ECO:0000256" key="9">
    <source>
        <dbReference type="ARBA" id="ARBA00022989"/>
    </source>
</evidence>
<sequence length="861" mass="95328">MEIEKKPRKPETDHFLSSVSSSSMTILLVLFLYVFVPCPASVFAANVASFTPEDNILIDCGANSRPQVPDGRAFKTDKEASEYLKTKNDVQVSVSAIVPSPIYLNAKVFPEEATYSFTLKRPGYHWVRLHFFAMEDKQYDLRQATFSVSVNRYALLHNFKINNNSKPVLKEYLLNMNDPTLTLKFEPMKNSFAFINAIEVVSVPDSLITDEGTSLLPVNKFSSLTKHAYQVIYRINMGGPLITSKNDTLGRTWIPDAEYLEEKNSAKEASTSVSFIRYPTTVTPLIAPATVYSTLTEMGDTGKATNVSWKFNVDRAFDYLLRMHFCDIVSKSVNELYFNVYINGRMAISKLDLSTLGGSRLAVPYYKDIVVNSSLISDGLKVQVGPLNEETGKRNAILNGLEVMKMSNSADSLAGEFAAEDGGESGLSHKGMIAVVGIAMAFGASLGLGAMMYKWKKRPQDWQKRNSFSSWLLPLHVGDHSYLSKGSGSQKTNLCTGLGRHFTLADLQEATKNFDSSVIIGVGGFGNVYLGTIDEGTQVAVKRANPQSEQGIAEFNTEIQMLSKLRHRHLVSLIGYCDENDEMILVYEYMSNGPFRDHLYGKNLPPLSWKQRLQICIGAARGLHYLHTGTTQGIIHRDVKTTNILLDDAFVAKVADFGLSKDTPMGQTHVSTAVKGSFGYLDPEYFRTQQLTEKSDVYSFGVVLLESLCARPAINPQLPREQVNLADWAMQWKRKDLLEKVIDPHLVGSINPESMKKFAEAAEKCLAESGVDRPPMGDVLWHLEYALQLQEAFEGKLEDETKSSDASGASQPSIVVASATPINSNHPVSNPEDSRGSAEVQSIGDHSETAMFAQFRSLNGR</sequence>
<gene>
    <name evidence="14" type="ORF">V6N11_074504</name>
</gene>
<keyword evidence="8 11" id="KW-0067">ATP-binding</keyword>
<dbReference type="PROSITE" id="PS00107">
    <property type="entry name" value="PROTEIN_KINASE_ATP"/>
    <property type="match status" value="1"/>
</dbReference>
<evidence type="ECO:0000313" key="14">
    <source>
        <dbReference type="EMBL" id="KAK9007584.1"/>
    </source>
</evidence>
<dbReference type="PANTHER" id="PTHR47989:SF62">
    <property type="entry name" value="OS05G0423500 PROTEIN"/>
    <property type="match status" value="1"/>
</dbReference>
<accession>A0ABR2R457</accession>
<reference evidence="14 15" key="1">
    <citation type="journal article" date="2024" name="G3 (Bethesda)">
        <title>Genome assembly of Hibiscus sabdariffa L. provides insights into metabolisms of medicinal natural products.</title>
        <authorList>
            <person name="Kim T."/>
        </authorList>
    </citation>
    <scope>NUCLEOTIDE SEQUENCE [LARGE SCALE GENOMIC DNA]</scope>
    <source>
        <strain evidence="14">TK-2024</strain>
        <tissue evidence="14">Old leaves</tissue>
    </source>
</reference>
<dbReference type="Gene3D" id="2.60.120.430">
    <property type="entry name" value="Galactose-binding lectin"/>
    <property type="match status" value="2"/>
</dbReference>
<keyword evidence="4" id="KW-0812">Transmembrane</keyword>
<feature type="domain" description="Protein kinase" evidence="13">
    <location>
        <begin position="514"/>
        <end position="785"/>
    </location>
</feature>
<dbReference type="Gene3D" id="3.30.200.20">
    <property type="entry name" value="Phosphorylase Kinase, domain 1"/>
    <property type="match status" value="1"/>
</dbReference>
<evidence type="ECO:0000256" key="2">
    <source>
        <dbReference type="ARBA" id="ARBA00022527"/>
    </source>
</evidence>
<evidence type="ECO:0000313" key="15">
    <source>
        <dbReference type="Proteomes" id="UP001396334"/>
    </source>
</evidence>
<dbReference type="CDD" id="cd14066">
    <property type="entry name" value="STKc_IRAK"/>
    <property type="match status" value="1"/>
</dbReference>
<evidence type="ECO:0000256" key="12">
    <source>
        <dbReference type="SAM" id="MobiDB-lite"/>
    </source>
</evidence>
<evidence type="ECO:0000256" key="6">
    <source>
        <dbReference type="ARBA" id="ARBA00022741"/>
    </source>
</evidence>
<dbReference type="Pfam" id="PF07714">
    <property type="entry name" value="PK_Tyr_Ser-Thr"/>
    <property type="match status" value="1"/>
</dbReference>
<dbReference type="Gene3D" id="1.10.510.10">
    <property type="entry name" value="Transferase(Phosphotransferase) domain 1"/>
    <property type="match status" value="1"/>
</dbReference>
<evidence type="ECO:0000256" key="10">
    <source>
        <dbReference type="ARBA" id="ARBA00023136"/>
    </source>
</evidence>
<evidence type="ECO:0000256" key="8">
    <source>
        <dbReference type="ARBA" id="ARBA00022840"/>
    </source>
</evidence>
<dbReference type="PROSITE" id="PS00108">
    <property type="entry name" value="PROTEIN_KINASE_ST"/>
    <property type="match status" value="1"/>
</dbReference>
<keyword evidence="6 11" id="KW-0547">Nucleotide-binding</keyword>
<keyword evidence="10" id="KW-0472">Membrane</keyword>
<evidence type="ECO:0000256" key="1">
    <source>
        <dbReference type="ARBA" id="ARBA00004167"/>
    </source>
</evidence>
<dbReference type="InterPro" id="IPR001245">
    <property type="entry name" value="Ser-Thr/Tyr_kinase_cat_dom"/>
</dbReference>
<dbReference type="PROSITE" id="PS50011">
    <property type="entry name" value="PROTEIN_KINASE_DOM"/>
    <property type="match status" value="1"/>
</dbReference>
<evidence type="ECO:0000256" key="4">
    <source>
        <dbReference type="ARBA" id="ARBA00022692"/>
    </source>
</evidence>
<keyword evidence="3" id="KW-0808">Transferase</keyword>
<dbReference type="InterPro" id="IPR024788">
    <property type="entry name" value="Malectin-like_Carb-bd_dom"/>
</dbReference>
<keyword evidence="2" id="KW-0723">Serine/threonine-protein kinase</keyword>
<organism evidence="14 15">
    <name type="scientific">Hibiscus sabdariffa</name>
    <name type="common">roselle</name>
    <dbReference type="NCBI Taxonomy" id="183260"/>
    <lineage>
        <taxon>Eukaryota</taxon>
        <taxon>Viridiplantae</taxon>
        <taxon>Streptophyta</taxon>
        <taxon>Embryophyta</taxon>
        <taxon>Tracheophyta</taxon>
        <taxon>Spermatophyta</taxon>
        <taxon>Magnoliopsida</taxon>
        <taxon>eudicotyledons</taxon>
        <taxon>Gunneridae</taxon>
        <taxon>Pentapetalae</taxon>
        <taxon>rosids</taxon>
        <taxon>malvids</taxon>
        <taxon>Malvales</taxon>
        <taxon>Malvaceae</taxon>
        <taxon>Malvoideae</taxon>
        <taxon>Hibiscus</taxon>
    </lineage>
</organism>
<evidence type="ECO:0000256" key="7">
    <source>
        <dbReference type="ARBA" id="ARBA00022777"/>
    </source>
</evidence>
<dbReference type="Pfam" id="PF12819">
    <property type="entry name" value="Malectin_like"/>
    <property type="match status" value="1"/>
</dbReference>
<comment type="caution">
    <text evidence="14">The sequence shown here is derived from an EMBL/GenBank/DDBJ whole genome shotgun (WGS) entry which is preliminary data.</text>
</comment>